<dbReference type="KEGG" id="fya:KMW28_10275"/>
<sequence>MSKLSMEFNPPIATRDTEELIEILAEKESWNTIAIDQAKEELYIRNISDEAQYKKIQNYFLNKKAQYFLEMEARSTESHSILEIITMIIKWPNELFRRWSLKNDGYLILHRQRKNAIITGMVMYTLIFIWMYNIDTSINVETMNEISTEDIYEWEKKHYSDKEFIDDRNASIDKIFKIFQHSTGDERPILLIENDTLLYSQLNKLRDIDPLNIRNISFIRKGDDLYDKIIIKLVHQ</sequence>
<dbReference type="RefSeq" id="WP_169663487.1">
    <property type="nucleotide sequence ID" value="NZ_CP076132.1"/>
</dbReference>
<dbReference type="AlphaFoldDB" id="A0AAX1N0Z0"/>
<name>A0AAX1N0Z0_9BACT</name>
<evidence type="ECO:0000313" key="2">
    <source>
        <dbReference type="EMBL" id="QWG00041.1"/>
    </source>
</evidence>
<proteinExistence type="predicted"/>
<keyword evidence="3" id="KW-1185">Reference proteome</keyword>
<accession>A0AAX1N0Z0</accession>
<dbReference type="Proteomes" id="UP000678679">
    <property type="component" value="Chromosome 1"/>
</dbReference>
<dbReference type="EMBL" id="CP076132">
    <property type="protein sequence ID" value="QWG00041.1"/>
    <property type="molecule type" value="Genomic_DNA"/>
</dbReference>
<protein>
    <submittedName>
        <fullName evidence="2">Uncharacterized protein</fullName>
    </submittedName>
</protein>
<keyword evidence="1" id="KW-1133">Transmembrane helix</keyword>
<keyword evidence="1" id="KW-0812">Transmembrane</keyword>
<evidence type="ECO:0000256" key="1">
    <source>
        <dbReference type="SAM" id="Phobius"/>
    </source>
</evidence>
<evidence type="ECO:0000313" key="3">
    <source>
        <dbReference type="Proteomes" id="UP000678679"/>
    </source>
</evidence>
<feature type="transmembrane region" description="Helical" evidence="1">
    <location>
        <begin position="116"/>
        <end position="134"/>
    </location>
</feature>
<reference evidence="2 3" key="1">
    <citation type="submission" date="2021-05" db="EMBL/GenBank/DDBJ databases">
        <title>Comparative genomic studies on the polysaccharide-degrading batcterial strains of the Flammeovirga genus.</title>
        <authorList>
            <person name="Zewei F."/>
            <person name="Zheng Z."/>
            <person name="Yu L."/>
            <person name="Ruyue G."/>
            <person name="Yanhong M."/>
            <person name="Yuanyuan C."/>
            <person name="Jingyan G."/>
            <person name="Wenjun H."/>
        </authorList>
    </citation>
    <scope>NUCLEOTIDE SEQUENCE [LARGE SCALE GENOMIC DNA]</scope>
    <source>
        <strain evidence="2 3">NBRC:100898</strain>
    </source>
</reference>
<keyword evidence="1" id="KW-0472">Membrane</keyword>
<gene>
    <name evidence="2" type="ORF">KMW28_10275</name>
</gene>
<organism evidence="2 3">
    <name type="scientific">Flammeovirga yaeyamensis</name>
    <dbReference type="NCBI Taxonomy" id="367791"/>
    <lineage>
        <taxon>Bacteria</taxon>
        <taxon>Pseudomonadati</taxon>
        <taxon>Bacteroidota</taxon>
        <taxon>Cytophagia</taxon>
        <taxon>Cytophagales</taxon>
        <taxon>Flammeovirgaceae</taxon>
        <taxon>Flammeovirga</taxon>
    </lineage>
</organism>